<dbReference type="PROSITE" id="PS00653">
    <property type="entry name" value="GLYCOSYL_HYDROL_F1_2"/>
    <property type="match status" value="1"/>
</dbReference>
<dbReference type="InterPro" id="IPR018120">
    <property type="entry name" value="Glyco_hydro_1_AS"/>
</dbReference>
<evidence type="ECO:0000256" key="1">
    <source>
        <dbReference type="ARBA" id="ARBA00000448"/>
    </source>
</evidence>
<feature type="active site" description="Proton donor" evidence="10">
    <location>
        <position position="169"/>
    </location>
</feature>
<dbReference type="InterPro" id="IPR017736">
    <property type="entry name" value="Glyco_hydro_1_beta-glucosidase"/>
</dbReference>
<protein>
    <recommendedName>
        <fullName evidence="4 13">Beta-glucosidase</fullName>
        <ecNumber evidence="4 13">3.2.1.21</ecNumber>
    </recommendedName>
</protein>
<accession>A0A399F7M4</accession>
<organism evidence="14 15">
    <name type="scientific">Meiothermus granaticius NBRC 107808</name>
    <dbReference type="NCBI Taxonomy" id="1227551"/>
    <lineage>
        <taxon>Bacteria</taxon>
        <taxon>Thermotogati</taxon>
        <taxon>Deinococcota</taxon>
        <taxon>Deinococci</taxon>
        <taxon>Thermales</taxon>
        <taxon>Thermaceae</taxon>
        <taxon>Meiothermus</taxon>
    </lineage>
</organism>
<feature type="binding site" evidence="11">
    <location>
        <position position="168"/>
    </location>
    <ligand>
        <name>substrate</name>
    </ligand>
</feature>
<evidence type="ECO:0000256" key="12">
    <source>
        <dbReference type="PROSITE-ProRule" id="PRU10055"/>
    </source>
</evidence>
<dbReference type="PANTHER" id="PTHR10353">
    <property type="entry name" value="GLYCOSYL HYDROLASE"/>
    <property type="match status" value="1"/>
</dbReference>
<dbReference type="GO" id="GO:0030245">
    <property type="term" value="P:cellulose catabolic process"/>
    <property type="evidence" value="ECO:0007669"/>
    <property type="project" value="UniProtKB-KW"/>
</dbReference>
<dbReference type="Pfam" id="PF00232">
    <property type="entry name" value="Glyco_hydro_1"/>
    <property type="match status" value="1"/>
</dbReference>
<keyword evidence="9" id="KW-0624">Polysaccharide degradation</keyword>
<proteinExistence type="inferred from homology"/>
<sequence>MADLSASDFGPEFRWGAATAAYQIEGAVAEDGRGASIWDTFSHTPGKVRGGDNGDVACDHYHRYREDLRLAYEMGMWVYRFSLAWPRILPEGRGRPNPKGLDFYHRVIDRTLELGLEPWVTLYHWDLPQALEDQGGWTNREVVGWFSDYAALCARAFGDRVRNWMVLNEPFVFTTLGYMLGTHAPGRKGLGHYLPAIHHAALAQAEGGHVLRQMLPGAQIGTTFSASYVQPLNPWPWNRGAAARMDALVNRLFLEPALGLGYPWRTLPFLHLMRRHIRPGDLERLGFEFDFIGLQTYFRMIVGFSLTDFGNFAREVPHAKRARLNPTPWSGTLTAMGWEVWPENLYRLLKQFGAYPGVKKIVVTENGAAFPDTVREGRVADPERLRFIQESLGYVLKAQREGVPVKGYLVWSLLDNFEWAEGYHPRFGLVYVDYPQQQRILKDSGRWFARFLTRGSV</sequence>
<evidence type="ECO:0000256" key="8">
    <source>
        <dbReference type="ARBA" id="ARBA00023295"/>
    </source>
</evidence>
<feature type="binding site" evidence="11">
    <location>
        <position position="23"/>
    </location>
    <ligand>
        <name>substrate</name>
    </ligand>
</feature>
<dbReference type="InterPro" id="IPR017853">
    <property type="entry name" value="GH"/>
</dbReference>
<dbReference type="Proteomes" id="UP000266178">
    <property type="component" value="Unassembled WGS sequence"/>
</dbReference>
<dbReference type="InterPro" id="IPR033132">
    <property type="entry name" value="GH_1_N_CS"/>
</dbReference>
<feature type="binding site" evidence="11">
    <location>
        <position position="124"/>
    </location>
    <ligand>
        <name>substrate</name>
    </ligand>
</feature>
<dbReference type="FunFam" id="3.20.20.80:FF:000004">
    <property type="entry name" value="Beta-glucosidase 6-phospho-beta-glucosidase"/>
    <property type="match status" value="1"/>
</dbReference>
<feature type="binding site" evidence="11">
    <location>
        <position position="411"/>
    </location>
    <ligand>
        <name>substrate</name>
    </ligand>
</feature>
<dbReference type="NCBIfam" id="TIGR03356">
    <property type="entry name" value="BGL"/>
    <property type="match status" value="1"/>
</dbReference>
<dbReference type="PANTHER" id="PTHR10353:SF36">
    <property type="entry name" value="LP05116P"/>
    <property type="match status" value="1"/>
</dbReference>
<dbReference type="PRINTS" id="PR00131">
    <property type="entry name" value="GLHYDRLASE1"/>
</dbReference>
<comment type="pathway">
    <text evidence="2">Glycan metabolism; cellulose degradation.</text>
</comment>
<dbReference type="InterPro" id="IPR001360">
    <property type="entry name" value="Glyco_hydro_1"/>
</dbReference>
<dbReference type="RefSeq" id="WP_119357464.1">
    <property type="nucleotide sequence ID" value="NZ_BJXM01000004.1"/>
</dbReference>
<dbReference type="EC" id="3.2.1.21" evidence="4 13"/>
<evidence type="ECO:0000256" key="4">
    <source>
        <dbReference type="ARBA" id="ARBA00012744"/>
    </source>
</evidence>
<evidence type="ECO:0000256" key="5">
    <source>
        <dbReference type="ARBA" id="ARBA00022801"/>
    </source>
</evidence>
<gene>
    <name evidence="14" type="primary">bglA_1</name>
    <name evidence="14" type="ORF">Mgrana_01987</name>
</gene>
<dbReference type="OrthoDB" id="9765195at2"/>
<keyword evidence="5 13" id="KW-0378">Hydrolase</keyword>
<keyword evidence="8 13" id="KW-0326">Glycosidase</keyword>
<comment type="similarity">
    <text evidence="3 13">Belongs to the glycosyl hydrolase 1 family.</text>
</comment>
<keyword evidence="15" id="KW-1185">Reference proteome</keyword>
<reference evidence="14 15" key="1">
    <citation type="submission" date="2018-08" db="EMBL/GenBank/DDBJ databases">
        <title>Meiothermus granaticius genome AF-68 sequencing project.</title>
        <authorList>
            <person name="Da Costa M.S."/>
            <person name="Albuquerque L."/>
            <person name="Raposo P."/>
            <person name="Froufe H.J.C."/>
            <person name="Barroso C.S."/>
            <person name="Egas C."/>
        </authorList>
    </citation>
    <scope>NUCLEOTIDE SEQUENCE [LARGE SCALE GENOMIC DNA]</scope>
    <source>
        <strain evidence="14 15">AF-68</strain>
    </source>
</reference>
<evidence type="ECO:0000313" key="15">
    <source>
        <dbReference type="Proteomes" id="UP000266178"/>
    </source>
</evidence>
<evidence type="ECO:0000256" key="9">
    <source>
        <dbReference type="ARBA" id="ARBA00023326"/>
    </source>
</evidence>
<dbReference type="SUPFAM" id="SSF51445">
    <property type="entry name" value="(Trans)glycosidases"/>
    <property type="match status" value="1"/>
</dbReference>
<evidence type="ECO:0000256" key="3">
    <source>
        <dbReference type="ARBA" id="ARBA00010838"/>
    </source>
</evidence>
<keyword evidence="6" id="KW-0136">Cellulose degradation</keyword>
<evidence type="ECO:0000256" key="13">
    <source>
        <dbReference type="RuleBase" id="RU361175"/>
    </source>
</evidence>
<evidence type="ECO:0000256" key="2">
    <source>
        <dbReference type="ARBA" id="ARBA00004987"/>
    </source>
</evidence>
<comment type="catalytic activity">
    <reaction evidence="1 13">
        <text>Hydrolysis of terminal, non-reducing beta-D-glucosyl residues with release of beta-D-glucose.</text>
        <dbReference type="EC" id="3.2.1.21"/>
    </reaction>
</comment>
<evidence type="ECO:0000256" key="10">
    <source>
        <dbReference type="PIRSR" id="PIRSR617736-1"/>
    </source>
</evidence>
<evidence type="ECO:0000313" key="14">
    <source>
        <dbReference type="EMBL" id="RIH92110.1"/>
    </source>
</evidence>
<evidence type="ECO:0000256" key="7">
    <source>
        <dbReference type="ARBA" id="ARBA00023277"/>
    </source>
</evidence>
<feature type="binding site" evidence="11">
    <location>
        <begin position="418"/>
        <end position="419"/>
    </location>
    <ligand>
        <name>substrate</name>
    </ligand>
</feature>
<dbReference type="GO" id="GO:0008422">
    <property type="term" value="F:beta-glucosidase activity"/>
    <property type="evidence" value="ECO:0007669"/>
    <property type="project" value="UniProtKB-EC"/>
</dbReference>
<name>A0A399F7M4_9DEIN</name>
<evidence type="ECO:0000256" key="6">
    <source>
        <dbReference type="ARBA" id="ARBA00023001"/>
    </source>
</evidence>
<comment type="caution">
    <text evidence="14">The sequence shown here is derived from an EMBL/GenBank/DDBJ whole genome shotgun (WGS) entry which is preliminary data.</text>
</comment>
<dbReference type="GO" id="GO:0005829">
    <property type="term" value="C:cytosol"/>
    <property type="evidence" value="ECO:0007669"/>
    <property type="project" value="TreeGrafter"/>
</dbReference>
<dbReference type="Gene3D" id="3.20.20.80">
    <property type="entry name" value="Glycosidases"/>
    <property type="match status" value="1"/>
</dbReference>
<dbReference type="PROSITE" id="PS00572">
    <property type="entry name" value="GLYCOSYL_HYDROL_F1_1"/>
    <property type="match status" value="1"/>
</dbReference>
<keyword evidence="7" id="KW-0119">Carbohydrate metabolism</keyword>
<dbReference type="AlphaFoldDB" id="A0A399F7M4"/>
<evidence type="ECO:0000256" key="11">
    <source>
        <dbReference type="PIRSR" id="PIRSR617736-2"/>
    </source>
</evidence>
<dbReference type="EMBL" id="QWLB01000025">
    <property type="protein sequence ID" value="RIH92110.1"/>
    <property type="molecule type" value="Genomic_DNA"/>
</dbReference>
<feature type="active site" description="Nucleophile" evidence="10 12">
    <location>
        <position position="365"/>
    </location>
</feature>
<feature type="binding site" evidence="11">
    <location>
        <position position="297"/>
    </location>
    <ligand>
        <name>substrate</name>
    </ligand>
</feature>